<accession>A0ABQ9YMH7</accession>
<dbReference type="InterPro" id="IPR026224">
    <property type="entry name" value="DPCD"/>
</dbReference>
<dbReference type="EMBL" id="JARBJD010000001">
    <property type="protein sequence ID" value="KAK2964957.1"/>
    <property type="molecule type" value="Genomic_DNA"/>
</dbReference>
<gene>
    <name evidence="4" type="ORF">BLNAU_258</name>
</gene>
<comment type="caution">
    <text evidence="4">The sequence shown here is derived from an EMBL/GenBank/DDBJ whole genome shotgun (WGS) entry which is preliminary data.</text>
</comment>
<evidence type="ECO:0000256" key="3">
    <source>
        <dbReference type="SAM" id="MobiDB-lite"/>
    </source>
</evidence>
<organism evidence="4 5">
    <name type="scientific">Blattamonas nauphoetae</name>
    <dbReference type="NCBI Taxonomy" id="2049346"/>
    <lineage>
        <taxon>Eukaryota</taxon>
        <taxon>Metamonada</taxon>
        <taxon>Preaxostyla</taxon>
        <taxon>Oxymonadida</taxon>
        <taxon>Blattamonas</taxon>
    </lineage>
</organism>
<dbReference type="Proteomes" id="UP001281761">
    <property type="component" value="Unassembled WGS sequence"/>
</dbReference>
<evidence type="ECO:0000256" key="1">
    <source>
        <dbReference type="ARBA" id="ARBA00010597"/>
    </source>
</evidence>
<dbReference type="Pfam" id="PF14913">
    <property type="entry name" value="DPCD"/>
    <property type="match status" value="1"/>
</dbReference>
<dbReference type="PANTHER" id="PTHR31921">
    <property type="entry name" value="PROTEIN DPCD"/>
    <property type="match status" value="1"/>
</dbReference>
<dbReference type="PRINTS" id="PR02065">
    <property type="entry name" value="PROTEINDPCD"/>
</dbReference>
<sequence>MTENLPIPGDLSGGKRTVFVVDGRKKVHTVWEGPDEVEMAEEYDLSSDELLVRKFKTKNKFGGEGEWIFEIGEPPIKHHFDEELRESSNNPYLLRSDKVEAFVFRIRNLSYPLDVYSVNVEDNKIVVRTSNKKYFKRFIIPDMIRLKLPLEQKALSFTHTGNTLIISYQKPQVLLTTERVWREERRRTQGQRPPQNGDVQCPTS</sequence>
<keyword evidence="5" id="KW-1185">Reference proteome</keyword>
<dbReference type="PANTHER" id="PTHR31921:SF1">
    <property type="entry name" value="PROTEIN DPCD"/>
    <property type="match status" value="1"/>
</dbReference>
<feature type="compositionally biased region" description="Polar residues" evidence="3">
    <location>
        <begin position="190"/>
        <end position="204"/>
    </location>
</feature>
<proteinExistence type="inferred from homology"/>
<protein>
    <recommendedName>
        <fullName evidence="2">Protein DPCD</fullName>
    </recommendedName>
</protein>
<evidence type="ECO:0000313" key="5">
    <source>
        <dbReference type="Proteomes" id="UP001281761"/>
    </source>
</evidence>
<reference evidence="4 5" key="1">
    <citation type="journal article" date="2022" name="bioRxiv">
        <title>Genomics of Preaxostyla Flagellates Illuminates Evolutionary Transitions and the Path Towards Mitochondrial Loss.</title>
        <authorList>
            <person name="Novak L.V.F."/>
            <person name="Treitli S.C."/>
            <person name="Pyrih J."/>
            <person name="Halakuc P."/>
            <person name="Pipaliya S.V."/>
            <person name="Vacek V."/>
            <person name="Brzon O."/>
            <person name="Soukal P."/>
            <person name="Eme L."/>
            <person name="Dacks J.B."/>
            <person name="Karnkowska A."/>
            <person name="Elias M."/>
            <person name="Hampl V."/>
        </authorList>
    </citation>
    <scope>NUCLEOTIDE SEQUENCE [LARGE SCALE GENOMIC DNA]</scope>
    <source>
        <strain evidence="4">NAU3</strain>
        <tissue evidence="4">Gut</tissue>
    </source>
</reference>
<evidence type="ECO:0000313" key="4">
    <source>
        <dbReference type="EMBL" id="KAK2964957.1"/>
    </source>
</evidence>
<comment type="similarity">
    <text evidence="1">Belongs to the DPCD family.</text>
</comment>
<name>A0ABQ9YMH7_9EUKA</name>
<feature type="region of interest" description="Disordered" evidence="3">
    <location>
        <begin position="184"/>
        <end position="204"/>
    </location>
</feature>
<evidence type="ECO:0000256" key="2">
    <source>
        <dbReference type="ARBA" id="ARBA00020330"/>
    </source>
</evidence>